<dbReference type="InterPro" id="IPR029063">
    <property type="entry name" value="SAM-dependent_MTases_sf"/>
</dbReference>
<evidence type="ECO:0000313" key="4">
    <source>
        <dbReference type="Proteomes" id="UP001153069"/>
    </source>
</evidence>
<proteinExistence type="predicted"/>
<dbReference type="OrthoDB" id="47202at2759"/>
<keyword evidence="4" id="KW-1185">Reference proteome</keyword>
<dbReference type="Proteomes" id="UP001153069">
    <property type="component" value="Unassembled WGS sequence"/>
</dbReference>
<organism evidence="3 4">
    <name type="scientific">Seminavis robusta</name>
    <dbReference type="NCBI Taxonomy" id="568900"/>
    <lineage>
        <taxon>Eukaryota</taxon>
        <taxon>Sar</taxon>
        <taxon>Stramenopiles</taxon>
        <taxon>Ochrophyta</taxon>
        <taxon>Bacillariophyta</taxon>
        <taxon>Bacillariophyceae</taxon>
        <taxon>Bacillariophycidae</taxon>
        <taxon>Naviculales</taxon>
        <taxon>Naviculaceae</taxon>
        <taxon>Seminavis</taxon>
    </lineage>
</organism>
<evidence type="ECO:0000259" key="2">
    <source>
        <dbReference type="Pfam" id="PF05050"/>
    </source>
</evidence>
<evidence type="ECO:0000256" key="1">
    <source>
        <dbReference type="SAM" id="MobiDB-lite"/>
    </source>
</evidence>
<name>A0A9N8D6V6_9STRA</name>
<feature type="domain" description="Methyltransferase FkbM" evidence="2">
    <location>
        <begin position="195"/>
        <end position="360"/>
    </location>
</feature>
<sequence>MRLRRKNRADSTKGASSARGCCNSWKDSLLLVAAGLLWVASLPRSQLSAYRRTTVKESTVSPQSSTETQQPTNDSMNTKTVSSGVVSNPVLSKALSRVQGTVTKDNGENMTWSITDWKTGSELDPNHPPEFTCRWLNFTAKDSGKTIDICAHENEWLSGTIAQYGRWDDCNPLPGLWKDSLTSDNNHANDAIYVDIGTNIGSCVLEMLLSTQASIIAFEPNPKNQFALKSTMSKLPKELQDRVVLVPVGLGAESRVDSLYFASRNMGNGVVSKVIKDYVAQKESDFHKVDIVIERLDSILTEDATIPLSKMDAQGYECHVMDGFSSGIANKISQIKFEVANKWLREQRCLDLFTRIRNFGYDIYAGTRLLTDESNEIKGIEDTIAKRKAATS</sequence>
<reference evidence="3" key="1">
    <citation type="submission" date="2020-06" db="EMBL/GenBank/DDBJ databases">
        <authorList>
            <consortium name="Plant Systems Biology data submission"/>
        </authorList>
    </citation>
    <scope>NUCLEOTIDE SEQUENCE</scope>
    <source>
        <strain evidence="3">D6</strain>
    </source>
</reference>
<dbReference type="Gene3D" id="3.40.50.150">
    <property type="entry name" value="Vaccinia Virus protein VP39"/>
    <property type="match status" value="1"/>
</dbReference>
<feature type="region of interest" description="Disordered" evidence="1">
    <location>
        <begin position="52"/>
        <end position="83"/>
    </location>
</feature>
<dbReference type="EMBL" id="CAICTM010000016">
    <property type="protein sequence ID" value="CAB9497199.1"/>
    <property type="molecule type" value="Genomic_DNA"/>
</dbReference>
<dbReference type="Pfam" id="PF05050">
    <property type="entry name" value="Methyltransf_21"/>
    <property type="match status" value="1"/>
</dbReference>
<dbReference type="SUPFAM" id="SSF53335">
    <property type="entry name" value="S-adenosyl-L-methionine-dependent methyltransferases"/>
    <property type="match status" value="1"/>
</dbReference>
<gene>
    <name evidence="3" type="ORF">SEMRO_16_G011520.1</name>
</gene>
<accession>A0A9N8D6V6</accession>
<evidence type="ECO:0000313" key="3">
    <source>
        <dbReference type="EMBL" id="CAB9497199.1"/>
    </source>
</evidence>
<protein>
    <recommendedName>
        <fullName evidence="2">Methyltransferase FkbM domain-containing protein</fullName>
    </recommendedName>
</protein>
<dbReference type="InterPro" id="IPR006342">
    <property type="entry name" value="FkbM_mtfrase"/>
</dbReference>
<dbReference type="AlphaFoldDB" id="A0A9N8D6V6"/>
<feature type="compositionally biased region" description="Polar residues" evidence="1">
    <location>
        <begin position="56"/>
        <end position="83"/>
    </location>
</feature>
<dbReference type="NCBIfam" id="TIGR01444">
    <property type="entry name" value="fkbM_fam"/>
    <property type="match status" value="1"/>
</dbReference>
<comment type="caution">
    <text evidence="3">The sequence shown here is derived from an EMBL/GenBank/DDBJ whole genome shotgun (WGS) entry which is preliminary data.</text>
</comment>